<name>A0A0A9C756_ARUDO</name>
<evidence type="ECO:0000313" key="1">
    <source>
        <dbReference type="EMBL" id="JAD67362.1"/>
    </source>
</evidence>
<dbReference type="AlphaFoldDB" id="A0A0A9C756"/>
<protein>
    <submittedName>
        <fullName evidence="1">Uncharacterized protein</fullName>
    </submittedName>
</protein>
<sequence length="22" mass="2506">MSFMEVSTILDVYSCHMSLPKS</sequence>
<accession>A0A0A9C756</accession>
<reference evidence="1" key="1">
    <citation type="submission" date="2014-09" db="EMBL/GenBank/DDBJ databases">
        <authorList>
            <person name="Magalhaes I.L.F."/>
            <person name="Oliveira U."/>
            <person name="Santos F.R."/>
            <person name="Vidigal T.H.D.A."/>
            <person name="Brescovit A.D."/>
            <person name="Santos A.J."/>
        </authorList>
    </citation>
    <scope>NUCLEOTIDE SEQUENCE</scope>
    <source>
        <tissue evidence="1">Shoot tissue taken approximately 20 cm above the soil surface</tissue>
    </source>
</reference>
<dbReference type="EMBL" id="GBRH01230533">
    <property type="protein sequence ID" value="JAD67362.1"/>
    <property type="molecule type" value="Transcribed_RNA"/>
</dbReference>
<organism evidence="1">
    <name type="scientific">Arundo donax</name>
    <name type="common">Giant reed</name>
    <name type="synonym">Donax arundinaceus</name>
    <dbReference type="NCBI Taxonomy" id="35708"/>
    <lineage>
        <taxon>Eukaryota</taxon>
        <taxon>Viridiplantae</taxon>
        <taxon>Streptophyta</taxon>
        <taxon>Embryophyta</taxon>
        <taxon>Tracheophyta</taxon>
        <taxon>Spermatophyta</taxon>
        <taxon>Magnoliopsida</taxon>
        <taxon>Liliopsida</taxon>
        <taxon>Poales</taxon>
        <taxon>Poaceae</taxon>
        <taxon>PACMAD clade</taxon>
        <taxon>Arundinoideae</taxon>
        <taxon>Arundineae</taxon>
        <taxon>Arundo</taxon>
    </lineage>
</organism>
<reference evidence="1" key="2">
    <citation type="journal article" date="2015" name="Data Brief">
        <title>Shoot transcriptome of the giant reed, Arundo donax.</title>
        <authorList>
            <person name="Barrero R.A."/>
            <person name="Guerrero F.D."/>
            <person name="Moolhuijzen P."/>
            <person name="Goolsby J.A."/>
            <person name="Tidwell J."/>
            <person name="Bellgard S.E."/>
            <person name="Bellgard M.I."/>
        </authorList>
    </citation>
    <scope>NUCLEOTIDE SEQUENCE</scope>
    <source>
        <tissue evidence="1">Shoot tissue taken approximately 20 cm above the soil surface</tissue>
    </source>
</reference>
<proteinExistence type="predicted"/>